<reference evidence="2" key="1">
    <citation type="submission" date="2020-06" db="EMBL/GenBank/DDBJ databases">
        <authorList>
            <consortium name="Plant Systems Biology data submission"/>
        </authorList>
    </citation>
    <scope>NUCLEOTIDE SEQUENCE</scope>
    <source>
        <strain evidence="2">D6</strain>
    </source>
</reference>
<keyword evidence="3" id="KW-1185">Reference proteome</keyword>
<evidence type="ECO:0008006" key="4">
    <source>
        <dbReference type="Google" id="ProtNLM"/>
    </source>
</evidence>
<accession>A0A9N8DX23</accession>
<keyword evidence="1" id="KW-1133">Transmembrane helix</keyword>
<sequence>MGNRKARNTRKRCNEIENGDYRNSYLRWIPLTFLVAVGLLGTPSRYQNFNQWKNFLEGQLDRLREASVVRQLSMNDLVLHSVNATTLVEDDGPSTKTNFCSFAEVEEGQWVKKLYPEPHYLPASRHKQCPNALPGQNWTTWEWHPSASCEFARFDVDRFCQLAQNQTIAFVGDSITLDMYLSVTHLLGVPMALPPPRMGHVKLISQVCKTQNVTLIGQRDYFLKLIQDVATSKEHNVPNVLVLNRGAHYVDDNLLLHDMNNTVIPHILNWHQQCQLAYGSDRK</sequence>
<evidence type="ECO:0000313" key="2">
    <source>
        <dbReference type="EMBL" id="CAB9508411.1"/>
    </source>
</evidence>
<feature type="transmembrane region" description="Helical" evidence="1">
    <location>
        <begin position="25"/>
        <end position="43"/>
    </location>
</feature>
<dbReference type="PANTHER" id="PTHR32285:SF48">
    <property type="entry name" value="PROTEIN TRICHOME BIREFRINGENCE-LIKE 19"/>
    <property type="match status" value="1"/>
</dbReference>
<gene>
    <name evidence="2" type="ORF">SEMRO_346_G122680.1</name>
</gene>
<proteinExistence type="predicted"/>
<protein>
    <recommendedName>
        <fullName evidence="4">Trichome birefringence-like N-terminal domain-containing protein</fullName>
    </recommendedName>
</protein>
<evidence type="ECO:0000256" key="1">
    <source>
        <dbReference type="SAM" id="Phobius"/>
    </source>
</evidence>
<dbReference type="InterPro" id="IPR029962">
    <property type="entry name" value="TBL"/>
</dbReference>
<keyword evidence="1" id="KW-0812">Transmembrane</keyword>
<dbReference type="EMBL" id="CAICTM010000345">
    <property type="protein sequence ID" value="CAB9508411.1"/>
    <property type="molecule type" value="Genomic_DNA"/>
</dbReference>
<evidence type="ECO:0000313" key="3">
    <source>
        <dbReference type="Proteomes" id="UP001153069"/>
    </source>
</evidence>
<dbReference type="PANTHER" id="PTHR32285">
    <property type="entry name" value="PROTEIN TRICHOME BIREFRINGENCE-LIKE 9-RELATED"/>
    <property type="match status" value="1"/>
</dbReference>
<dbReference type="AlphaFoldDB" id="A0A9N8DX23"/>
<dbReference type="OrthoDB" id="42729at2759"/>
<comment type="caution">
    <text evidence="2">The sequence shown here is derived from an EMBL/GenBank/DDBJ whole genome shotgun (WGS) entry which is preliminary data.</text>
</comment>
<name>A0A9N8DX23_9STRA</name>
<keyword evidence="1" id="KW-0472">Membrane</keyword>
<dbReference type="GO" id="GO:0016413">
    <property type="term" value="F:O-acetyltransferase activity"/>
    <property type="evidence" value="ECO:0007669"/>
    <property type="project" value="InterPro"/>
</dbReference>
<organism evidence="2 3">
    <name type="scientific">Seminavis robusta</name>
    <dbReference type="NCBI Taxonomy" id="568900"/>
    <lineage>
        <taxon>Eukaryota</taxon>
        <taxon>Sar</taxon>
        <taxon>Stramenopiles</taxon>
        <taxon>Ochrophyta</taxon>
        <taxon>Bacillariophyta</taxon>
        <taxon>Bacillariophyceae</taxon>
        <taxon>Bacillariophycidae</taxon>
        <taxon>Naviculales</taxon>
        <taxon>Naviculaceae</taxon>
        <taxon>Seminavis</taxon>
    </lineage>
</organism>
<dbReference type="Proteomes" id="UP001153069">
    <property type="component" value="Unassembled WGS sequence"/>
</dbReference>